<evidence type="ECO:0000313" key="3">
    <source>
        <dbReference type="Proteomes" id="UP001196413"/>
    </source>
</evidence>
<evidence type="ECO:0000256" key="1">
    <source>
        <dbReference type="SAM" id="MobiDB-lite"/>
    </source>
</evidence>
<reference evidence="2" key="1">
    <citation type="submission" date="2021-06" db="EMBL/GenBank/DDBJ databases">
        <title>Parelaphostrongylus tenuis whole genome reference sequence.</title>
        <authorList>
            <person name="Garwood T.J."/>
            <person name="Larsen P.A."/>
            <person name="Fountain-Jones N.M."/>
            <person name="Garbe J.R."/>
            <person name="Macchietto M.G."/>
            <person name="Kania S.A."/>
            <person name="Gerhold R.W."/>
            <person name="Richards J.E."/>
            <person name="Wolf T.M."/>
        </authorList>
    </citation>
    <scope>NUCLEOTIDE SEQUENCE</scope>
    <source>
        <strain evidence="2">MNPRO001-30</strain>
        <tissue evidence="2">Meninges</tissue>
    </source>
</reference>
<name>A0AAD5WMH5_PARTN</name>
<feature type="region of interest" description="Disordered" evidence="1">
    <location>
        <begin position="1"/>
        <end position="45"/>
    </location>
</feature>
<dbReference type="Proteomes" id="UP001196413">
    <property type="component" value="Unassembled WGS sequence"/>
</dbReference>
<comment type="caution">
    <text evidence="2">The sequence shown here is derived from an EMBL/GenBank/DDBJ whole genome shotgun (WGS) entry which is preliminary data.</text>
</comment>
<evidence type="ECO:0000313" key="2">
    <source>
        <dbReference type="EMBL" id="KAJ1375095.1"/>
    </source>
</evidence>
<protein>
    <submittedName>
        <fullName evidence="2">Uncharacterized protein</fullName>
    </submittedName>
</protein>
<keyword evidence="3" id="KW-1185">Reference proteome</keyword>
<organism evidence="2 3">
    <name type="scientific">Parelaphostrongylus tenuis</name>
    <name type="common">Meningeal worm</name>
    <dbReference type="NCBI Taxonomy" id="148309"/>
    <lineage>
        <taxon>Eukaryota</taxon>
        <taxon>Metazoa</taxon>
        <taxon>Ecdysozoa</taxon>
        <taxon>Nematoda</taxon>
        <taxon>Chromadorea</taxon>
        <taxon>Rhabditida</taxon>
        <taxon>Rhabditina</taxon>
        <taxon>Rhabditomorpha</taxon>
        <taxon>Strongyloidea</taxon>
        <taxon>Metastrongylidae</taxon>
        <taxon>Parelaphostrongylus</taxon>
    </lineage>
</organism>
<proteinExistence type="predicted"/>
<accession>A0AAD5WMH5</accession>
<sequence length="119" mass="13340">MQNAVPRAQGFKRASTGVRRSPTYVRASPAKKQPKSMRAPLSMPTITPLPMQPMSFPVVTFPPMVSFPTFPTLATIAMPTLPGLIMPPSFQRLVDITTSSPLRTNIKRIDRIEYERSRR</sequence>
<dbReference type="EMBL" id="JAHQIW010007506">
    <property type="protein sequence ID" value="KAJ1375095.1"/>
    <property type="molecule type" value="Genomic_DNA"/>
</dbReference>
<dbReference type="AlphaFoldDB" id="A0AAD5WMH5"/>
<gene>
    <name evidence="2" type="ORF">KIN20_038341</name>
</gene>